<evidence type="ECO:0000256" key="9">
    <source>
        <dbReference type="ARBA" id="ARBA00081661"/>
    </source>
</evidence>
<dbReference type="SMART" id="SM00812">
    <property type="entry name" value="Alpha_L_fucos"/>
    <property type="match status" value="1"/>
</dbReference>
<dbReference type="InterPro" id="IPR016286">
    <property type="entry name" value="FUC_metazoa-typ"/>
</dbReference>
<dbReference type="FunFam" id="3.20.20.80:FF:000027">
    <property type="entry name" value="Alpha-L-fucosidase"/>
    <property type="match status" value="1"/>
</dbReference>
<dbReference type="EMBL" id="JAPWDV010000002">
    <property type="protein sequence ID" value="KAJ6219111.1"/>
    <property type="molecule type" value="Genomic_DNA"/>
</dbReference>
<evidence type="ECO:0000256" key="3">
    <source>
        <dbReference type="ARBA" id="ARBA00012662"/>
    </source>
</evidence>
<keyword evidence="7 10" id="KW-0326">Glycosidase</keyword>
<gene>
    <name evidence="13" type="ORF">RDWZM_004923</name>
</gene>
<feature type="domain" description="Glycoside hydrolase family 29 N-terminal" evidence="11">
    <location>
        <begin position="22"/>
        <end position="354"/>
    </location>
</feature>
<comment type="similarity">
    <text evidence="2 10">Belongs to the glycosyl hydrolase 29 family.</text>
</comment>
<dbReference type="GO" id="GO:0005764">
    <property type="term" value="C:lysosome"/>
    <property type="evidence" value="ECO:0007669"/>
    <property type="project" value="TreeGrafter"/>
</dbReference>
<dbReference type="Proteomes" id="UP001142055">
    <property type="component" value="Chromosome 2"/>
</dbReference>
<organism evidence="13 14">
    <name type="scientific">Blomia tropicalis</name>
    <name type="common">Mite</name>
    <dbReference type="NCBI Taxonomy" id="40697"/>
    <lineage>
        <taxon>Eukaryota</taxon>
        <taxon>Metazoa</taxon>
        <taxon>Ecdysozoa</taxon>
        <taxon>Arthropoda</taxon>
        <taxon>Chelicerata</taxon>
        <taxon>Arachnida</taxon>
        <taxon>Acari</taxon>
        <taxon>Acariformes</taxon>
        <taxon>Sarcoptiformes</taxon>
        <taxon>Astigmata</taxon>
        <taxon>Glycyphagoidea</taxon>
        <taxon>Echimyopodidae</taxon>
        <taxon>Blomia</taxon>
    </lineage>
</organism>
<dbReference type="PANTHER" id="PTHR10030:SF37">
    <property type="entry name" value="ALPHA-L-FUCOSIDASE-RELATED"/>
    <property type="match status" value="1"/>
</dbReference>
<accession>A0A9Q0RLW1</accession>
<protein>
    <recommendedName>
        <fullName evidence="8">Putative alpha-L-fucosidase</fullName>
        <ecNumber evidence="3">3.2.1.51</ecNumber>
    </recommendedName>
    <alternativeName>
        <fullName evidence="9">Alpha-L-fucoside fucohydrolase</fullName>
    </alternativeName>
</protein>
<dbReference type="GO" id="GO:0016139">
    <property type="term" value="P:glycoside catabolic process"/>
    <property type="evidence" value="ECO:0007669"/>
    <property type="project" value="TreeGrafter"/>
</dbReference>
<dbReference type="PIRSF" id="PIRSF001092">
    <property type="entry name" value="Alpha-L-fucosidase"/>
    <property type="match status" value="1"/>
</dbReference>
<dbReference type="InterPro" id="IPR057739">
    <property type="entry name" value="Glyco_hydro_29_N"/>
</dbReference>
<evidence type="ECO:0000256" key="1">
    <source>
        <dbReference type="ARBA" id="ARBA00004071"/>
    </source>
</evidence>
<comment type="caution">
    <text evidence="13">The sequence shown here is derived from an EMBL/GenBank/DDBJ whole genome shotgun (WGS) entry which is preliminary data.</text>
</comment>
<evidence type="ECO:0000256" key="2">
    <source>
        <dbReference type="ARBA" id="ARBA00007951"/>
    </source>
</evidence>
<evidence type="ECO:0000256" key="7">
    <source>
        <dbReference type="ARBA" id="ARBA00023295"/>
    </source>
</evidence>
<name>A0A9Q0RLW1_BLOTA</name>
<feature type="signal peptide" evidence="10">
    <location>
        <begin position="1"/>
        <end position="21"/>
    </location>
</feature>
<keyword evidence="6" id="KW-0325">Glycoprotein</keyword>
<proteinExistence type="inferred from homology"/>
<evidence type="ECO:0000256" key="5">
    <source>
        <dbReference type="ARBA" id="ARBA00022801"/>
    </source>
</evidence>
<dbReference type="PANTHER" id="PTHR10030">
    <property type="entry name" value="ALPHA-L-FUCOSIDASE"/>
    <property type="match status" value="1"/>
</dbReference>
<dbReference type="InterPro" id="IPR017853">
    <property type="entry name" value="GH"/>
</dbReference>
<dbReference type="InterPro" id="IPR000933">
    <property type="entry name" value="Glyco_hydro_29"/>
</dbReference>
<evidence type="ECO:0000259" key="11">
    <source>
        <dbReference type="Pfam" id="PF01120"/>
    </source>
</evidence>
<evidence type="ECO:0000256" key="8">
    <source>
        <dbReference type="ARBA" id="ARBA00074133"/>
    </source>
</evidence>
<dbReference type="PRINTS" id="PR00741">
    <property type="entry name" value="GLHYDRLASE29"/>
</dbReference>
<evidence type="ECO:0000256" key="6">
    <source>
        <dbReference type="ARBA" id="ARBA00023180"/>
    </source>
</evidence>
<evidence type="ECO:0000256" key="10">
    <source>
        <dbReference type="PIRNR" id="PIRNR001092"/>
    </source>
</evidence>
<keyword evidence="5 10" id="KW-0378">Hydrolase</keyword>
<keyword evidence="4 10" id="KW-0732">Signal</keyword>
<dbReference type="OMA" id="ADGFAMW"/>
<dbReference type="EC" id="3.2.1.51" evidence="3"/>
<evidence type="ECO:0000313" key="13">
    <source>
        <dbReference type="EMBL" id="KAJ6219111.1"/>
    </source>
</evidence>
<dbReference type="Pfam" id="PF01120">
    <property type="entry name" value="Alpha_L_fucos"/>
    <property type="match status" value="1"/>
</dbReference>
<sequence>MRQIIHKLLTFCLFFILSTDAIRYEPNWKSLDSRPLPQWYDKAKVGIFLHWGVFSVPSFETEWFWYYWKGFHNKAVVNFMTKNYRPDFTYEEFASKFWTEFYQPDKWAELFKKSGAKYVVLTSKHHEGYTMWPSKYSFQWNVMQTGPKRDLVGELAKSVRAQNLTFGLYHSLLEWFNPMYVTDKKNGFTTNELVRFKVRPEMEELVNMYKPDIIWSDGDWEASDTYWNSTNFLAWLYNDSPVKDTVVVNDRWGNNTRCKHGGFWNCEDKYNPGQLQRHKWENAMTIDSHSWGYRREMTINDVKTIHDLIHELAKTIAYGGNILINVGPTMEGTIAPIFQERLLELGNWLHVNGEAVYESGVWKHQNDTITKNVFYTERAGFVYGIVLQYNLKIEFGSVDYSSVKSIHLLGCNEKVQFTKSPNGHVLVLFPNLTPLSHAKVAYVFKFVLN</sequence>
<evidence type="ECO:0000256" key="4">
    <source>
        <dbReference type="ARBA" id="ARBA00022729"/>
    </source>
</evidence>
<dbReference type="AlphaFoldDB" id="A0A9Q0RLW1"/>
<dbReference type="Pfam" id="PF16757">
    <property type="entry name" value="Fucosidase_C"/>
    <property type="match status" value="1"/>
</dbReference>
<feature type="chain" id="PRO_5040557114" description="Putative alpha-L-fucosidase" evidence="10">
    <location>
        <begin position="22"/>
        <end position="449"/>
    </location>
</feature>
<dbReference type="GO" id="GO:0004560">
    <property type="term" value="F:alpha-L-fucosidase activity"/>
    <property type="evidence" value="ECO:0007669"/>
    <property type="project" value="UniProtKB-EC"/>
</dbReference>
<dbReference type="InterPro" id="IPR031919">
    <property type="entry name" value="Fucosidase_C"/>
</dbReference>
<dbReference type="GO" id="GO:0006004">
    <property type="term" value="P:fucose metabolic process"/>
    <property type="evidence" value="ECO:0007669"/>
    <property type="project" value="InterPro"/>
</dbReference>
<evidence type="ECO:0000313" key="14">
    <source>
        <dbReference type="Proteomes" id="UP001142055"/>
    </source>
</evidence>
<dbReference type="Gene3D" id="3.20.20.80">
    <property type="entry name" value="Glycosidases"/>
    <property type="match status" value="1"/>
</dbReference>
<keyword evidence="14" id="KW-1185">Reference proteome</keyword>
<comment type="function">
    <text evidence="1">Alpha-L-fucosidase is responsible for hydrolyzing the alpha-1,6-linked fucose joined to the reducing-end N-acetylglucosamine of the carbohydrate moieties of glycoproteins.</text>
</comment>
<feature type="domain" description="Alpha-L-fucosidase C-terminal" evidence="12">
    <location>
        <begin position="365"/>
        <end position="446"/>
    </location>
</feature>
<evidence type="ECO:0000259" key="12">
    <source>
        <dbReference type="Pfam" id="PF16757"/>
    </source>
</evidence>
<dbReference type="SUPFAM" id="SSF51445">
    <property type="entry name" value="(Trans)glycosidases"/>
    <property type="match status" value="1"/>
</dbReference>
<reference evidence="13" key="1">
    <citation type="submission" date="2022-12" db="EMBL/GenBank/DDBJ databases">
        <title>Genome assemblies of Blomia tropicalis.</title>
        <authorList>
            <person name="Cui Y."/>
        </authorList>
    </citation>
    <scope>NUCLEOTIDE SEQUENCE</scope>
    <source>
        <tissue evidence="13">Adult mites</tissue>
    </source>
</reference>